<accession>A0AAN4VX25</accession>
<evidence type="ECO:0000313" key="4">
    <source>
        <dbReference type="Proteomes" id="UP001310022"/>
    </source>
</evidence>
<dbReference type="EMBL" id="BQKE01000001">
    <property type="protein sequence ID" value="GJM59900.1"/>
    <property type="molecule type" value="Genomic_DNA"/>
</dbReference>
<reference evidence="3 4" key="1">
    <citation type="submission" date="2021-12" db="EMBL/GenBank/DDBJ databases">
        <title>Genome sequencing of bacteria with rrn-lacking chromosome and rrn-plasmid.</title>
        <authorList>
            <person name="Anda M."/>
            <person name="Iwasaki W."/>
        </authorList>
    </citation>
    <scope>NUCLEOTIDE SEQUENCE [LARGE SCALE GENOMIC DNA]</scope>
    <source>
        <strain evidence="3 4">NBRC 15940</strain>
    </source>
</reference>
<gene>
    <name evidence="3" type="ORF">PEDI_04520</name>
</gene>
<name>A0AAN4VX25_9BACT</name>
<evidence type="ECO:0000259" key="2">
    <source>
        <dbReference type="Pfam" id="PF20094"/>
    </source>
</evidence>
<evidence type="ECO:0000313" key="3">
    <source>
        <dbReference type="EMBL" id="GJM59900.1"/>
    </source>
</evidence>
<dbReference type="AlphaFoldDB" id="A0AAN4VX25"/>
<proteinExistence type="predicted"/>
<organism evidence="3 4">
    <name type="scientific">Persicobacter diffluens</name>
    <dbReference type="NCBI Taxonomy" id="981"/>
    <lineage>
        <taxon>Bacteria</taxon>
        <taxon>Pseudomonadati</taxon>
        <taxon>Bacteroidota</taxon>
        <taxon>Cytophagia</taxon>
        <taxon>Cytophagales</taxon>
        <taxon>Persicobacteraceae</taxon>
        <taxon>Persicobacter</taxon>
    </lineage>
</organism>
<dbReference type="Proteomes" id="UP001310022">
    <property type="component" value="Unassembled WGS sequence"/>
</dbReference>
<sequence length="402" mass="47558">MNFACYRFFIIAFFFLFLQESVALAQLPFNEYNQSYNYNPNALTNFRHFVFRDEEGYKVILNIKYRSQENVVDECRLTYFFVNSYNSLDKSGTTGVNYDNFKKRDGENNYFIIPLSPKVDTKDIMILKMATNNGDFVFYHDIPLFDAVDFIPQDGEEPFWAVTANYIPSTALNVKATGVEQKVTIRYWEHKFLPALPPMSKASSPKELHYTDTSFNSGTIIPIDKTGTYFVSTKPESKKGWVFRKEGTYFPEIKEMNELGPPLRYISTNEEYQDLLTHSDLRQAFEQFWLENSRSPKRARATIKRYYGQVTNANILFTTYKQGWKTDRGMVYIVFGKPDQVYRDQSEEIWIYGKDELEQVKFTFNKNQDFYHKGFYLLKRSKKYQDSWYRQVDLWRKGLKGI</sequence>
<dbReference type="Pfam" id="PF20094">
    <property type="entry name" value="GWxTD_dom"/>
    <property type="match status" value="1"/>
</dbReference>
<feature type="domain" description="GWxTD" evidence="2">
    <location>
        <begin position="227"/>
        <end position="397"/>
    </location>
</feature>
<feature type="chain" id="PRO_5043026852" description="GWxTD domain-containing protein" evidence="1">
    <location>
        <begin position="26"/>
        <end position="402"/>
    </location>
</feature>
<evidence type="ECO:0000256" key="1">
    <source>
        <dbReference type="SAM" id="SignalP"/>
    </source>
</evidence>
<feature type="signal peptide" evidence="1">
    <location>
        <begin position="1"/>
        <end position="25"/>
    </location>
</feature>
<comment type="caution">
    <text evidence="3">The sequence shown here is derived from an EMBL/GenBank/DDBJ whole genome shotgun (WGS) entry which is preliminary data.</text>
</comment>
<dbReference type="RefSeq" id="WP_338235811.1">
    <property type="nucleotide sequence ID" value="NZ_BQKE01000001.1"/>
</dbReference>
<dbReference type="NCBIfam" id="TIGR04514">
    <property type="entry name" value="GWxTD_dom"/>
    <property type="match status" value="1"/>
</dbReference>
<protein>
    <recommendedName>
        <fullName evidence="2">GWxTD domain-containing protein</fullName>
    </recommendedName>
</protein>
<keyword evidence="1" id="KW-0732">Signal</keyword>
<dbReference type="InterPro" id="IPR030959">
    <property type="entry name" value="GWxTD_dom"/>
</dbReference>
<keyword evidence="4" id="KW-1185">Reference proteome</keyword>